<evidence type="ECO:0000313" key="2">
    <source>
        <dbReference type="Proteomes" id="UP001164929"/>
    </source>
</evidence>
<proteinExistence type="predicted"/>
<dbReference type="EMBL" id="JAQIZT010000013">
    <property type="protein sequence ID" value="KAJ6975414.1"/>
    <property type="molecule type" value="Genomic_DNA"/>
</dbReference>
<reference evidence="1" key="1">
    <citation type="journal article" date="2023" name="Mol. Ecol. Resour.">
        <title>Chromosome-level genome assembly of a triploid poplar Populus alba 'Berolinensis'.</title>
        <authorList>
            <person name="Chen S."/>
            <person name="Yu Y."/>
            <person name="Wang X."/>
            <person name="Wang S."/>
            <person name="Zhang T."/>
            <person name="Zhou Y."/>
            <person name="He R."/>
            <person name="Meng N."/>
            <person name="Wang Y."/>
            <person name="Liu W."/>
            <person name="Liu Z."/>
            <person name="Liu J."/>
            <person name="Guo Q."/>
            <person name="Huang H."/>
            <person name="Sederoff R.R."/>
            <person name="Wang G."/>
            <person name="Qu G."/>
            <person name="Chen S."/>
        </authorList>
    </citation>
    <scope>NUCLEOTIDE SEQUENCE</scope>
    <source>
        <strain evidence="1">SC-2020</strain>
    </source>
</reference>
<sequence>MTYPNLVMANLLTYNISNNGKKLNGSKTSKTISAPFLDYLALLLTYNSSNNGRKVNRSKTTLKNPTSNQIKSKAMTRNNLGKIMARRTMTVIYIKPISRNKFSRIKYTER</sequence>
<keyword evidence="2" id="KW-1185">Reference proteome</keyword>
<dbReference type="Proteomes" id="UP001164929">
    <property type="component" value="Chromosome 13"/>
</dbReference>
<organism evidence="1 2">
    <name type="scientific">Populus alba x Populus x berolinensis</name>
    <dbReference type="NCBI Taxonomy" id="444605"/>
    <lineage>
        <taxon>Eukaryota</taxon>
        <taxon>Viridiplantae</taxon>
        <taxon>Streptophyta</taxon>
        <taxon>Embryophyta</taxon>
        <taxon>Tracheophyta</taxon>
        <taxon>Spermatophyta</taxon>
        <taxon>Magnoliopsida</taxon>
        <taxon>eudicotyledons</taxon>
        <taxon>Gunneridae</taxon>
        <taxon>Pentapetalae</taxon>
        <taxon>rosids</taxon>
        <taxon>fabids</taxon>
        <taxon>Malpighiales</taxon>
        <taxon>Salicaceae</taxon>
        <taxon>Saliceae</taxon>
        <taxon>Populus</taxon>
    </lineage>
</organism>
<protein>
    <submittedName>
        <fullName evidence="1">Uncharacterized protein</fullName>
    </submittedName>
</protein>
<evidence type="ECO:0000313" key="1">
    <source>
        <dbReference type="EMBL" id="KAJ6975414.1"/>
    </source>
</evidence>
<gene>
    <name evidence="1" type="ORF">NC653_031304</name>
</gene>
<name>A0AAD6Q180_9ROSI</name>
<accession>A0AAD6Q180</accession>
<comment type="caution">
    <text evidence="1">The sequence shown here is derived from an EMBL/GenBank/DDBJ whole genome shotgun (WGS) entry which is preliminary data.</text>
</comment>
<dbReference type="AlphaFoldDB" id="A0AAD6Q180"/>